<accession>A0A5S6QP66</accession>
<keyword evidence="9 13" id="KW-0274">FAD</keyword>
<evidence type="ECO:0000313" key="16">
    <source>
        <dbReference type="WBParaSite" id="TMUE_2000008954.1"/>
    </source>
</evidence>
<keyword evidence="12 13" id="KW-0496">Mitochondrion</keyword>
<evidence type="ECO:0000256" key="12">
    <source>
        <dbReference type="ARBA" id="ARBA00023128"/>
    </source>
</evidence>
<dbReference type="WBParaSite" id="TMUE_2000008954.4">
    <property type="protein sequence ID" value="TMUE_2000008954.4"/>
    <property type="gene ID" value="WBGene00285477"/>
</dbReference>
<dbReference type="STRING" id="70415.A0A5S6QP66"/>
<keyword evidence="6 13" id="KW-0813">Transport</keyword>
<evidence type="ECO:0000256" key="2">
    <source>
        <dbReference type="ARBA" id="ARBA00003195"/>
    </source>
</evidence>
<evidence type="ECO:0000256" key="9">
    <source>
        <dbReference type="ARBA" id="ARBA00022827"/>
    </source>
</evidence>
<keyword evidence="10" id="KW-0809">Transit peptide</keyword>
<dbReference type="GO" id="GO:0005759">
    <property type="term" value="C:mitochondrial matrix"/>
    <property type="evidence" value="ECO:0007669"/>
    <property type="project" value="UniProtKB-SubCell"/>
</dbReference>
<comment type="similarity">
    <text evidence="4 13">Belongs to the complex I NDUFA10 subunit family.</text>
</comment>
<dbReference type="AlphaFoldDB" id="A0A5S6QP66"/>
<dbReference type="WBParaSite" id="TMUE_2000008954.2">
    <property type="protein sequence ID" value="TMUE_2000008954.2"/>
    <property type="gene ID" value="WBGene00285477"/>
</dbReference>
<evidence type="ECO:0000256" key="13">
    <source>
        <dbReference type="PIRNR" id="PIRNR000543"/>
    </source>
</evidence>
<reference evidence="15" key="2">
    <citation type="submission" date="2014-03" db="EMBL/GenBank/DDBJ databases">
        <title>The whipworm genome and dual-species transcriptomics of an intimate host-pathogen interaction.</title>
        <authorList>
            <person name="Foth B.J."/>
            <person name="Tsai I.J."/>
            <person name="Reid A.J."/>
            <person name="Bancroft A.J."/>
            <person name="Nichol S."/>
            <person name="Tracey A."/>
            <person name="Holroyd N."/>
            <person name="Cotton J.A."/>
            <person name="Stanley E.J."/>
            <person name="Zarowiecki M."/>
            <person name="Liu J.Z."/>
            <person name="Huckvale T."/>
            <person name="Cooper P.J."/>
            <person name="Grencis R.K."/>
            <person name="Berriman M."/>
        </authorList>
    </citation>
    <scope>NUCLEOTIDE SEQUENCE [LARGE SCALE GENOMIC DNA]</scope>
    <source>
        <strain evidence="15">Edinburgh</strain>
    </source>
</reference>
<keyword evidence="8 13" id="KW-0679">Respiratory chain</keyword>
<protein>
    <recommendedName>
        <fullName evidence="5 13">NADH dehydrogenase [ubiquinone] 1 alpha subcomplex subunit 10, mitochondrial</fullName>
    </recommendedName>
</protein>
<dbReference type="InterPro" id="IPR050566">
    <property type="entry name" value="Deoxyribonucleoside_kinase"/>
</dbReference>
<keyword evidence="11 13" id="KW-0249">Electron transport</keyword>
<reference evidence="15" key="1">
    <citation type="submission" date="2013-11" db="EMBL/GenBank/DDBJ databases">
        <authorList>
            <person name="Aslett M."/>
        </authorList>
    </citation>
    <scope>NUCLEOTIDE SEQUENCE [LARGE SCALE GENOMIC DNA]</scope>
    <source>
        <strain evidence="15">Edinburgh</strain>
    </source>
</reference>
<evidence type="ECO:0000256" key="1">
    <source>
        <dbReference type="ARBA" id="ARBA00001974"/>
    </source>
</evidence>
<dbReference type="Pfam" id="PF01712">
    <property type="entry name" value="dNK"/>
    <property type="match status" value="1"/>
</dbReference>
<evidence type="ECO:0000256" key="3">
    <source>
        <dbReference type="ARBA" id="ARBA00004305"/>
    </source>
</evidence>
<organism evidence="15 16">
    <name type="scientific">Trichuris muris</name>
    <name type="common">Mouse whipworm</name>
    <dbReference type="NCBI Taxonomy" id="70415"/>
    <lineage>
        <taxon>Eukaryota</taxon>
        <taxon>Metazoa</taxon>
        <taxon>Ecdysozoa</taxon>
        <taxon>Nematoda</taxon>
        <taxon>Enoplea</taxon>
        <taxon>Dorylaimia</taxon>
        <taxon>Trichinellida</taxon>
        <taxon>Trichuridae</taxon>
        <taxon>Trichuris</taxon>
    </lineage>
</organism>
<evidence type="ECO:0000256" key="11">
    <source>
        <dbReference type="ARBA" id="ARBA00022982"/>
    </source>
</evidence>
<dbReference type="WBParaSite" id="TMUE_2000008954.3">
    <property type="protein sequence ID" value="TMUE_2000008954.3"/>
    <property type="gene ID" value="WBGene00285477"/>
</dbReference>
<evidence type="ECO:0000256" key="4">
    <source>
        <dbReference type="ARBA" id="ARBA00008606"/>
    </source>
</evidence>
<dbReference type="WBParaSite" id="TMUE_2000008954.1">
    <property type="protein sequence ID" value="TMUE_2000008954.1"/>
    <property type="gene ID" value="WBGene00285477"/>
</dbReference>
<proteinExistence type="inferred from homology"/>
<evidence type="ECO:0000256" key="7">
    <source>
        <dbReference type="ARBA" id="ARBA00022630"/>
    </source>
</evidence>
<evidence type="ECO:0000256" key="5">
    <source>
        <dbReference type="ARBA" id="ARBA00017279"/>
    </source>
</evidence>
<evidence type="ECO:0000259" key="14">
    <source>
        <dbReference type="Pfam" id="PF01712"/>
    </source>
</evidence>
<dbReference type="PANTHER" id="PTHR10513:SF15">
    <property type="entry name" value="NADH DEHYDROGENASE [UBIQUINONE] 1 ALPHA SUBCOMPLEX SUBUNIT 10, MITOCHONDRIAL"/>
    <property type="match status" value="1"/>
</dbReference>
<dbReference type="PIRSF" id="PIRSF000543">
    <property type="entry name" value="NADH_UQ_42KD"/>
    <property type="match status" value="1"/>
</dbReference>
<comment type="function">
    <text evidence="2 13">Accessory subunit of the mitochondrial membrane respiratory chain NADH dehydrogenase (Complex I), that is believed not to be involved in catalysis. Complex I functions in the transfer of electrons from NADH to the respiratory chain. The immediate electron acceptor for the enzyme is believed to be ubiquinone.</text>
</comment>
<dbReference type="GO" id="GO:0006120">
    <property type="term" value="P:mitochondrial electron transport, NADH to ubiquinone"/>
    <property type="evidence" value="ECO:0007669"/>
    <property type="project" value="InterPro"/>
</dbReference>
<evidence type="ECO:0000256" key="6">
    <source>
        <dbReference type="ARBA" id="ARBA00022448"/>
    </source>
</evidence>
<name>A0A5S6QP66_TRIMR</name>
<dbReference type="InterPro" id="IPR031314">
    <property type="entry name" value="DNK_dom"/>
</dbReference>
<evidence type="ECO:0000256" key="8">
    <source>
        <dbReference type="ARBA" id="ARBA00022660"/>
    </source>
</evidence>
<comment type="subcellular location">
    <subcellularLocation>
        <location evidence="3 13">Mitochondrion matrix</location>
    </subcellularLocation>
</comment>
<dbReference type="PANTHER" id="PTHR10513">
    <property type="entry name" value="DEOXYNUCLEOSIDE KINASE"/>
    <property type="match status" value="1"/>
</dbReference>
<dbReference type="Gene3D" id="3.40.50.300">
    <property type="entry name" value="P-loop containing nucleotide triphosphate hydrolases"/>
    <property type="match status" value="1"/>
</dbReference>
<feature type="domain" description="Deoxynucleoside kinase" evidence="14">
    <location>
        <begin position="52"/>
        <end position="284"/>
    </location>
</feature>
<evidence type="ECO:0000256" key="10">
    <source>
        <dbReference type="ARBA" id="ARBA00022946"/>
    </source>
</evidence>
<keyword evidence="15" id="KW-1185">Reference proteome</keyword>
<dbReference type="InterPro" id="IPR015828">
    <property type="entry name" value="NDUFA10"/>
</dbReference>
<dbReference type="SUPFAM" id="SSF52540">
    <property type="entry name" value="P-loop containing nucleoside triphosphate hydrolases"/>
    <property type="match status" value="1"/>
</dbReference>
<keyword evidence="7 13" id="KW-0285">Flavoprotein</keyword>
<reference evidence="16" key="3">
    <citation type="submission" date="2019-12" db="UniProtKB">
        <authorList>
            <consortium name="WormBaseParasite"/>
        </authorList>
    </citation>
    <scope>IDENTIFICATION</scope>
</reference>
<sequence length="424" mass="50213">MLIGQRTITSKEFRVPNPNKPAPWPYKERGYKSYHKYIDRTLKRIDENSRIIVVEGNIGSGKSTVARELAELLDFHYIPAVSMDDIFIDSYGVDRRKFYHLLPDPCRMFDARLFYENPRHRNVASFQLMMFTCKMEAYLNALAHLMNTGQGVVVERVVHSDFVFVEAMYAKGILSQDFHDYYYKVRKTMLDPISLHPHLVIYLNRSVRKCLESIQRRNISWENNGKVIDYSYLETIEDGYRNYLKQADDESVIMVYDWDEPGETGLIVEDVEKVDLNTYDWHKNNKFEGWYNIPSGLWWSHYRYMFTDKMEIMCLLNKVPPWDVPELLIHPDDYGQMQWVYENVICGKYSPGYSTSKGDSIWKILFDKGTHPQTNANWFDYYMRDTWCGGYHGLYYPVVVQPNIPEEEFKPKEFVMRDCKVIEG</sequence>
<dbReference type="InterPro" id="IPR027417">
    <property type="entry name" value="P-loop_NTPase"/>
</dbReference>
<evidence type="ECO:0000313" key="15">
    <source>
        <dbReference type="Proteomes" id="UP000046395"/>
    </source>
</evidence>
<dbReference type="Proteomes" id="UP000046395">
    <property type="component" value="Unassembled WGS sequence"/>
</dbReference>
<comment type="cofactor">
    <cofactor evidence="1 13">
        <name>FAD</name>
        <dbReference type="ChEBI" id="CHEBI:57692"/>
    </cofactor>
</comment>